<dbReference type="PANTHER" id="PTHR30408:SF12">
    <property type="entry name" value="TYPE I RESTRICTION ENZYME MJAVIII SPECIFICITY SUBUNIT"/>
    <property type="match status" value="1"/>
</dbReference>
<keyword evidence="5" id="KW-0378">Hydrolase</keyword>
<dbReference type="Pfam" id="PF01420">
    <property type="entry name" value="Methylase_S"/>
    <property type="match status" value="1"/>
</dbReference>
<dbReference type="CDD" id="cd17283">
    <property type="entry name" value="RMtype1_S_Hpy180ORF7835P_TRD2-CR2_like"/>
    <property type="match status" value="1"/>
</dbReference>
<keyword evidence="3" id="KW-0238">DNA-binding</keyword>
<dbReference type="RefSeq" id="WP_011938395.1">
    <property type="nucleotide sequence ID" value="NC_009483.1"/>
</dbReference>
<accession>A5GE25</accession>
<dbReference type="GO" id="GO:0004519">
    <property type="term" value="F:endonuclease activity"/>
    <property type="evidence" value="ECO:0007669"/>
    <property type="project" value="UniProtKB-KW"/>
</dbReference>
<proteinExistence type="inferred from homology"/>
<name>A5GE25_GEOUR</name>
<dbReference type="EMBL" id="CP000698">
    <property type="protein sequence ID" value="ABQ25680.1"/>
    <property type="molecule type" value="Genomic_DNA"/>
</dbReference>
<dbReference type="PANTHER" id="PTHR30408">
    <property type="entry name" value="TYPE-1 RESTRICTION ENZYME ECOKI SPECIFICITY PROTEIN"/>
    <property type="match status" value="1"/>
</dbReference>
<gene>
    <name evidence="5" type="ordered locus">Gura_1481</name>
</gene>
<dbReference type="AlphaFoldDB" id="A5GE25"/>
<keyword evidence="6" id="KW-1185">Reference proteome</keyword>
<dbReference type="HOGENOM" id="CLU_021095_1_2_7"/>
<comment type="similarity">
    <text evidence="1">Belongs to the type-I restriction system S methylase family.</text>
</comment>
<keyword evidence="5" id="KW-0540">Nuclease</keyword>
<dbReference type="InterPro" id="IPR044946">
    <property type="entry name" value="Restrct_endonuc_typeI_TRD_sf"/>
</dbReference>
<dbReference type="STRING" id="351605.Gura_1481"/>
<evidence type="ECO:0000256" key="1">
    <source>
        <dbReference type="ARBA" id="ARBA00010923"/>
    </source>
</evidence>
<evidence type="ECO:0000256" key="3">
    <source>
        <dbReference type="ARBA" id="ARBA00023125"/>
    </source>
</evidence>
<reference evidence="5 6" key="1">
    <citation type="submission" date="2007-05" db="EMBL/GenBank/DDBJ databases">
        <title>Complete sequence of Geobacter uraniireducens Rf4.</title>
        <authorList>
            <consortium name="US DOE Joint Genome Institute"/>
            <person name="Copeland A."/>
            <person name="Lucas S."/>
            <person name="Lapidus A."/>
            <person name="Barry K."/>
            <person name="Detter J.C."/>
            <person name="Glavina del Rio T."/>
            <person name="Hammon N."/>
            <person name="Israni S."/>
            <person name="Dalin E."/>
            <person name="Tice H."/>
            <person name="Pitluck S."/>
            <person name="Chertkov O."/>
            <person name="Brettin T."/>
            <person name="Bruce D."/>
            <person name="Han C."/>
            <person name="Schmutz J."/>
            <person name="Larimer F."/>
            <person name="Land M."/>
            <person name="Hauser L."/>
            <person name="Kyrpides N."/>
            <person name="Mikhailova N."/>
            <person name="Shelobolina E."/>
            <person name="Aklujkar M."/>
            <person name="Lovley D."/>
            <person name="Richardson P."/>
        </authorList>
    </citation>
    <scope>NUCLEOTIDE SEQUENCE [LARGE SCALE GENOMIC DNA]</scope>
    <source>
        <strain evidence="5 6">Rf4</strain>
    </source>
</reference>
<dbReference type="Proteomes" id="UP000006695">
    <property type="component" value="Chromosome"/>
</dbReference>
<keyword evidence="2" id="KW-0680">Restriction system</keyword>
<dbReference type="InterPro" id="IPR052021">
    <property type="entry name" value="Type-I_RS_S_subunit"/>
</dbReference>
<evidence type="ECO:0000256" key="2">
    <source>
        <dbReference type="ARBA" id="ARBA00022747"/>
    </source>
</evidence>
<sequence length="443" mass="49305">MAGRYQAYPEYKDSGEEWLGDVPSHWEVIQIKHLSTVRRGASPRPIDDAKYFDDEGEYAWTRIADVTASEMYLFNAPQRLSDLGSSLSVKLEPGALFLSIAGTVGKPCITGMKACIHDGFVYFPELKIPSKFLFYVFAGEQAYKGLGKFGTQLNLNTDTVGGIKIGCTENSQLEKIVQFLDHETAKIDTLIDKQQQLIKLLKEKRQAVISHAVTKGLNPDAPMKDSGVEWLGEVPEHWDVCLAKFKTHAITDGAHISPDTKNGEHYFVSIKDMCDGLINFEDALLTSKESYKYLVNTGCKPEPGDILFSKDGTIGKTVVTPENVDFVVASSLIIIKPNLKKLSPQFFDYLCQSCVIQEQVNSFVKGAALKRLSIQNLLKVWGVFPPLDEQVVIAKHIDKKLIRYQQIEQTANNAIALMQERRTALISAAVTGKIDVRDWQPAG</sequence>
<evidence type="ECO:0000313" key="5">
    <source>
        <dbReference type="EMBL" id="ABQ25680.1"/>
    </source>
</evidence>
<dbReference type="OrthoDB" id="512700at2"/>
<protein>
    <submittedName>
        <fullName evidence="5">Restriction endonuclease S subunits-like protein</fullName>
    </submittedName>
</protein>
<dbReference type="GO" id="GO:0003677">
    <property type="term" value="F:DNA binding"/>
    <property type="evidence" value="ECO:0007669"/>
    <property type="project" value="UniProtKB-KW"/>
</dbReference>
<organism evidence="5 6">
    <name type="scientific">Geotalea uraniireducens (strain Rf4)</name>
    <name type="common">Geobacter uraniireducens</name>
    <dbReference type="NCBI Taxonomy" id="351605"/>
    <lineage>
        <taxon>Bacteria</taxon>
        <taxon>Pseudomonadati</taxon>
        <taxon>Thermodesulfobacteriota</taxon>
        <taxon>Desulfuromonadia</taxon>
        <taxon>Geobacterales</taxon>
        <taxon>Geobacteraceae</taxon>
        <taxon>Geotalea</taxon>
    </lineage>
</organism>
<dbReference type="KEGG" id="gur:Gura_1481"/>
<dbReference type="SUPFAM" id="SSF116734">
    <property type="entry name" value="DNA methylase specificity domain"/>
    <property type="match status" value="2"/>
</dbReference>
<dbReference type="InterPro" id="IPR000055">
    <property type="entry name" value="Restrct_endonuc_typeI_TRD"/>
</dbReference>
<dbReference type="Gene3D" id="3.90.220.20">
    <property type="entry name" value="DNA methylase specificity domains"/>
    <property type="match status" value="2"/>
</dbReference>
<dbReference type="Gene3D" id="1.10.287.1120">
    <property type="entry name" value="Bipartite methylase S protein"/>
    <property type="match status" value="1"/>
</dbReference>
<evidence type="ECO:0000259" key="4">
    <source>
        <dbReference type="Pfam" id="PF01420"/>
    </source>
</evidence>
<dbReference type="REBASE" id="15267">
    <property type="entry name" value="S.GurRORF1480P"/>
</dbReference>
<evidence type="ECO:0000313" key="6">
    <source>
        <dbReference type="Proteomes" id="UP000006695"/>
    </source>
</evidence>
<keyword evidence="5" id="KW-0255">Endonuclease</keyword>
<dbReference type="GO" id="GO:0009307">
    <property type="term" value="P:DNA restriction-modification system"/>
    <property type="evidence" value="ECO:0007669"/>
    <property type="project" value="UniProtKB-KW"/>
</dbReference>
<feature type="domain" description="Type I restriction modification DNA specificity" evidence="4">
    <location>
        <begin position="263"/>
        <end position="415"/>
    </location>
</feature>